<dbReference type="RefSeq" id="WP_187759914.1">
    <property type="nucleotide sequence ID" value="NZ_CP061038.1"/>
</dbReference>
<proteinExistence type="predicted"/>
<dbReference type="PANTHER" id="PTHR39217">
    <property type="match status" value="1"/>
</dbReference>
<evidence type="ECO:0000313" key="2">
    <source>
        <dbReference type="Proteomes" id="UP000516148"/>
    </source>
</evidence>
<dbReference type="InterPro" id="IPR053191">
    <property type="entry name" value="DcsG_Biosynth_Enzyme"/>
</dbReference>
<dbReference type="SUPFAM" id="SSF56059">
    <property type="entry name" value="Glutathione synthetase ATP-binding domain-like"/>
    <property type="match status" value="1"/>
</dbReference>
<dbReference type="Proteomes" id="UP000516148">
    <property type="component" value="Chromosome"/>
</dbReference>
<organism evidence="1 2">
    <name type="scientific">Sphingomonas alpina</name>
    <dbReference type="NCBI Taxonomy" id="653931"/>
    <lineage>
        <taxon>Bacteria</taxon>
        <taxon>Pseudomonadati</taxon>
        <taxon>Pseudomonadota</taxon>
        <taxon>Alphaproteobacteria</taxon>
        <taxon>Sphingomonadales</taxon>
        <taxon>Sphingomonadaceae</taxon>
        <taxon>Sphingomonas</taxon>
    </lineage>
</organism>
<dbReference type="PANTHER" id="PTHR39217:SF1">
    <property type="entry name" value="GLUTATHIONE SYNTHETASE"/>
    <property type="match status" value="1"/>
</dbReference>
<protein>
    <submittedName>
        <fullName evidence="1">Transporter</fullName>
    </submittedName>
</protein>
<dbReference type="AlphaFoldDB" id="A0A7H0LD12"/>
<sequence length="291" mass="31406">MLTIDVLMPAAGSEYGAAAEAILGDYRAAFARRGMTLCPRPWDLGPDDGDAALALFAWGYHLDVLRWEAMLAAWPAHKPLFNAPALLASNTRKTYLAELEAGGIPIVPSWFGRADAASVPAAFDHFGADELVIKPQVSGGSYRTVRVGRSDPVRPLDDAIIQPFVPAVSGEGELSFLYVAGEFSHAVRKVAAEGDFRIQPQFGGIFSRFDPDADQRGLADRVVAALPEPALYTRVDLLRLANGSLALMELEVIEPDLYPHLEPELPGRLADALIDALVKTRDDMSANLTTP</sequence>
<reference evidence="1 2" key="1">
    <citation type="submission" date="2020-09" db="EMBL/GenBank/DDBJ databases">
        <title>Sphingomonas sp., a new species isolated from pork steak.</title>
        <authorList>
            <person name="Heidler von Heilborn D."/>
        </authorList>
    </citation>
    <scope>NUCLEOTIDE SEQUENCE [LARGE SCALE GENOMIC DNA]</scope>
    <source>
        <strain evidence="2">S8-3T</strain>
    </source>
</reference>
<evidence type="ECO:0000313" key="1">
    <source>
        <dbReference type="EMBL" id="QNQ07565.1"/>
    </source>
</evidence>
<dbReference type="EMBL" id="CP061038">
    <property type="protein sequence ID" value="QNQ07565.1"/>
    <property type="molecule type" value="Genomic_DNA"/>
</dbReference>
<keyword evidence="2" id="KW-1185">Reference proteome</keyword>
<gene>
    <name evidence="1" type="ORF">H3Z74_12025</name>
</gene>
<dbReference type="Gene3D" id="3.30.470.20">
    <property type="entry name" value="ATP-grasp fold, B domain"/>
    <property type="match status" value="1"/>
</dbReference>
<name>A0A7H0LD12_9SPHN</name>
<dbReference type="KEGG" id="spap:H3Z74_12025"/>
<accession>A0A7H0LD12</accession>